<evidence type="ECO:0000313" key="1">
    <source>
        <dbReference type="EMBL" id="KAL3584312.1"/>
    </source>
</evidence>
<name>A0ACC4C0Q8_POPAL</name>
<reference evidence="1 2" key="1">
    <citation type="journal article" date="2024" name="Plant Biotechnol. J.">
        <title>Genome and CRISPR/Cas9 system of a widespread forest tree (Populus alba) in the world.</title>
        <authorList>
            <person name="Liu Y.J."/>
            <person name="Jiang P.F."/>
            <person name="Han X.M."/>
            <person name="Li X.Y."/>
            <person name="Wang H.M."/>
            <person name="Wang Y.J."/>
            <person name="Wang X.X."/>
            <person name="Zeng Q.Y."/>
        </authorList>
    </citation>
    <scope>NUCLEOTIDE SEQUENCE [LARGE SCALE GENOMIC DNA]</scope>
    <source>
        <strain evidence="2">cv. PAL-ZL1</strain>
    </source>
</reference>
<protein>
    <submittedName>
        <fullName evidence="1">Uncharacterized protein</fullName>
    </submittedName>
</protein>
<dbReference type="Proteomes" id="UP000309997">
    <property type="component" value="Unassembled WGS sequence"/>
</dbReference>
<proteinExistence type="predicted"/>
<evidence type="ECO:0000313" key="2">
    <source>
        <dbReference type="Proteomes" id="UP000309997"/>
    </source>
</evidence>
<keyword evidence="2" id="KW-1185">Reference proteome</keyword>
<organism evidence="1 2">
    <name type="scientific">Populus alba</name>
    <name type="common">White poplar</name>
    <dbReference type="NCBI Taxonomy" id="43335"/>
    <lineage>
        <taxon>Eukaryota</taxon>
        <taxon>Viridiplantae</taxon>
        <taxon>Streptophyta</taxon>
        <taxon>Embryophyta</taxon>
        <taxon>Tracheophyta</taxon>
        <taxon>Spermatophyta</taxon>
        <taxon>Magnoliopsida</taxon>
        <taxon>eudicotyledons</taxon>
        <taxon>Gunneridae</taxon>
        <taxon>Pentapetalae</taxon>
        <taxon>rosids</taxon>
        <taxon>fabids</taxon>
        <taxon>Malpighiales</taxon>
        <taxon>Salicaceae</taxon>
        <taxon>Saliceae</taxon>
        <taxon>Populus</taxon>
    </lineage>
</organism>
<comment type="caution">
    <text evidence="1">The sequence shown here is derived from an EMBL/GenBank/DDBJ whole genome shotgun (WGS) entry which is preliminary data.</text>
</comment>
<dbReference type="EMBL" id="RCHU02000007">
    <property type="protein sequence ID" value="KAL3584312.1"/>
    <property type="molecule type" value="Genomic_DNA"/>
</dbReference>
<accession>A0ACC4C0Q8</accession>
<gene>
    <name evidence="1" type="ORF">D5086_015373</name>
</gene>
<sequence length="483" mass="51877">MGVEKQVIRPGTGPKPTAGQNVTVHCTGFGKNRDLSQKFWSTKDPGQKPFAFKIGQGSVIKGWDEGVMGMQVGEVARLRCSPDYAYGAGGFPAWGIQPNSVLDFEIEVLSLDYFEVSQTDTADIGHKKSPLNKQAHQVEEHSQRYLEPSKIPLDHNMGLKGFAEGGIASIIAGASTHPLDLIKVRMQLQGESHIPNPSALQSYRPAFALSSAANISLPTTLEVPPLPRVGPLSIGLRIIQSEGANALFSGVSATILRQTLYSTTRMGLYDVLKHKWTDSETNNMPLARKIVAGLISGAVGAAVGNPADVAMVRMQADGRLPIEQRRNYKSVVDALGQMSKHEGVASLWRGSGLTINRAMIVTASQLATYDQAKEMILEKGLMNDGIGTHVTASFVAGFVASVASNPIDVIKTRVMNMKVEPGVEPPYKGALDCAMKTVRVEGPMALYKGPLTSSSPPGLMAKSLLDLSSHSSPYDRDIRLFKG</sequence>